<evidence type="ECO:0000256" key="3">
    <source>
        <dbReference type="ARBA" id="ARBA00022737"/>
    </source>
</evidence>
<dbReference type="GO" id="GO:0000978">
    <property type="term" value="F:RNA polymerase II cis-regulatory region sequence-specific DNA binding"/>
    <property type="evidence" value="ECO:0007669"/>
    <property type="project" value="TreeGrafter"/>
</dbReference>
<proteinExistence type="predicted"/>
<evidence type="ECO:0000313" key="13">
    <source>
        <dbReference type="Proteomes" id="UP001497382"/>
    </source>
</evidence>
<evidence type="ECO:0000256" key="1">
    <source>
        <dbReference type="ARBA" id="ARBA00004123"/>
    </source>
</evidence>
<evidence type="ECO:0000313" key="12">
    <source>
        <dbReference type="EMBL" id="CAL1285436.1"/>
    </source>
</evidence>
<feature type="domain" description="C2H2-type" evidence="11">
    <location>
        <begin position="64"/>
        <end position="91"/>
    </location>
</feature>
<evidence type="ECO:0000256" key="2">
    <source>
        <dbReference type="ARBA" id="ARBA00022723"/>
    </source>
</evidence>
<comment type="subcellular location">
    <subcellularLocation>
        <location evidence="1">Nucleus</location>
    </subcellularLocation>
</comment>
<accession>A0AAV2AN69</accession>
<feature type="domain" description="C2H2-type" evidence="11">
    <location>
        <begin position="8"/>
        <end position="35"/>
    </location>
</feature>
<keyword evidence="8" id="KW-0804">Transcription</keyword>
<feature type="domain" description="C2H2-type" evidence="11">
    <location>
        <begin position="92"/>
        <end position="119"/>
    </location>
</feature>
<dbReference type="PANTHER" id="PTHR46105">
    <property type="entry name" value="AGAP004733-PA"/>
    <property type="match status" value="1"/>
</dbReference>
<comment type="caution">
    <text evidence="12">The sequence shown here is derived from an EMBL/GenBank/DDBJ whole genome shotgun (WGS) entry which is preliminary data.</text>
</comment>
<dbReference type="InterPro" id="IPR036236">
    <property type="entry name" value="Znf_C2H2_sf"/>
</dbReference>
<organism evidence="12 13">
    <name type="scientific">Larinioides sclopetarius</name>
    <dbReference type="NCBI Taxonomy" id="280406"/>
    <lineage>
        <taxon>Eukaryota</taxon>
        <taxon>Metazoa</taxon>
        <taxon>Ecdysozoa</taxon>
        <taxon>Arthropoda</taxon>
        <taxon>Chelicerata</taxon>
        <taxon>Arachnida</taxon>
        <taxon>Araneae</taxon>
        <taxon>Araneomorphae</taxon>
        <taxon>Entelegynae</taxon>
        <taxon>Araneoidea</taxon>
        <taxon>Araneidae</taxon>
        <taxon>Larinioides</taxon>
    </lineage>
</organism>
<dbReference type="InterPro" id="IPR013087">
    <property type="entry name" value="Znf_C2H2_type"/>
</dbReference>
<evidence type="ECO:0000256" key="6">
    <source>
        <dbReference type="ARBA" id="ARBA00023015"/>
    </source>
</evidence>
<keyword evidence="4 10" id="KW-0863">Zinc-finger</keyword>
<dbReference type="SUPFAM" id="SSF57667">
    <property type="entry name" value="beta-beta-alpha zinc fingers"/>
    <property type="match status" value="3"/>
</dbReference>
<dbReference type="GO" id="GO:0008270">
    <property type="term" value="F:zinc ion binding"/>
    <property type="evidence" value="ECO:0007669"/>
    <property type="project" value="UniProtKB-KW"/>
</dbReference>
<keyword evidence="6" id="KW-0805">Transcription regulation</keyword>
<dbReference type="PROSITE" id="PS50157">
    <property type="entry name" value="ZINC_FINGER_C2H2_2"/>
    <property type="match status" value="4"/>
</dbReference>
<dbReference type="PANTHER" id="PTHR46105:SF5">
    <property type="entry name" value="ZINC FINGER AND BTB DOMAIN-CONTAINING PROTEIN 44 ISOFORM X1"/>
    <property type="match status" value="1"/>
</dbReference>
<dbReference type="SMART" id="SM00355">
    <property type="entry name" value="ZnF_C2H2"/>
    <property type="match status" value="4"/>
</dbReference>
<feature type="domain" description="C2H2-type" evidence="11">
    <location>
        <begin position="36"/>
        <end position="63"/>
    </location>
</feature>
<reference evidence="12 13" key="1">
    <citation type="submission" date="2024-04" db="EMBL/GenBank/DDBJ databases">
        <authorList>
            <person name="Rising A."/>
            <person name="Reimegard J."/>
            <person name="Sonavane S."/>
            <person name="Akerstrom W."/>
            <person name="Nylinder S."/>
            <person name="Hedman E."/>
            <person name="Kallberg Y."/>
        </authorList>
    </citation>
    <scope>NUCLEOTIDE SEQUENCE [LARGE SCALE GENOMIC DNA]</scope>
</reference>
<dbReference type="GO" id="GO:0005634">
    <property type="term" value="C:nucleus"/>
    <property type="evidence" value="ECO:0007669"/>
    <property type="project" value="UniProtKB-SubCell"/>
</dbReference>
<evidence type="ECO:0000259" key="11">
    <source>
        <dbReference type="PROSITE" id="PS50157"/>
    </source>
</evidence>
<sequence>MDTKERPIACDFCTRTFSCISALKVHLVAHTKEKPFSCDVCSKAFSQRSNLMAHLLSHTKERPHECGICNKAFSRPYDLKRHLATHTKEKPFACTFCSKTFSWLRQLKIHLRTHTKEKPVACCGTLLNDVISKRYLVMRTATESLHLSGKSETVLGRTNLDCNIRNNFYGILHHEIENDDYPTEKILKFEKCF</sequence>
<evidence type="ECO:0000256" key="5">
    <source>
        <dbReference type="ARBA" id="ARBA00022833"/>
    </source>
</evidence>
<evidence type="ECO:0000256" key="7">
    <source>
        <dbReference type="ARBA" id="ARBA00023125"/>
    </source>
</evidence>
<keyword evidence="9" id="KW-0539">Nucleus</keyword>
<dbReference type="Pfam" id="PF00096">
    <property type="entry name" value="zf-C2H2"/>
    <property type="match status" value="3"/>
</dbReference>
<evidence type="ECO:0000256" key="10">
    <source>
        <dbReference type="PROSITE-ProRule" id="PRU00042"/>
    </source>
</evidence>
<evidence type="ECO:0000256" key="8">
    <source>
        <dbReference type="ARBA" id="ARBA00023163"/>
    </source>
</evidence>
<dbReference type="EMBL" id="CAXIEN010000190">
    <property type="protein sequence ID" value="CAL1285436.1"/>
    <property type="molecule type" value="Genomic_DNA"/>
</dbReference>
<dbReference type="Pfam" id="PF13894">
    <property type="entry name" value="zf-C2H2_4"/>
    <property type="match status" value="1"/>
</dbReference>
<keyword evidence="2" id="KW-0479">Metal-binding</keyword>
<keyword evidence="5" id="KW-0862">Zinc</keyword>
<dbReference type="Gene3D" id="3.30.160.60">
    <property type="entry name" value="Classic Zinc Finger"/>
    <property type="match status" value="4"/>
</dbReference>
<dbReference type="Proteomes" id="UP001497382">
    <property type="component" value="Unassembled WGS sequence"/>
</dbReference>
<keyword evidence="3" id="KW-0677">Repeat</keyword>
<keyword evidence="13" id="KW-1185">Reference proteome</keyword>
<protein>
    <recommendedName>
        <fullName evidence="11">C2H2-type domain-containing protein</fullName>
    </recommendedName>
</protein>
<dbReference type="AlphaFoldDB" id="A0AAV2AN69"/>
<dbReference type="FunFam" id="3.30.160.60:FF:001601">
    <property type="entry name" value="Uncharacterized protein, isoform A"/>
    <property type="match status" value="1"/>
</dbReference>
<keyword evidence="7" id="KW-0238">DNA-binding</keyword>
<dbReference type="FunFam" id="3.30.160.60:FF:000671">
    <property type="entry name" value="Zinc finger protein 26"/>
    <property type="match status" value="1"/>
</dbReference>
<evidence type="ECO:0000256" key="4">
    <source>
        <dbReference type="ARBA" id="ARBA00022771"/>
    </source>
</evidence>
<dbReference type="FunFam" id="3.30.160.60:FF:001289">
    <property type="entry name" value="Zinc finger protein 574"/>
    <property type="match status" value="1"/>
</dbReference>
<dbReference type="PROSITE" id="PS00028">
    <property type="entry name" value="ZINC_FINGER_C2H2_1"/>
    <property type="match status" value="4"/>
</dbReference>
<evidence type="ECO:0000256" key="9">
    <source>
        <dbReference type="ARBA" id="ARBA00023242"/>
    </source>
</evidence>
<dbReference type="InterPro" id="IPR050457">
    <property type="entry name" value="ZnFinger_BTB_dom_contain"/>
</dbReference>
<name>A0AAV2AN69_9ARAC</name>
<gene>
    <name evidence="12" type="ORF">LARSCL_LOCUS13710</name>
</gene>
<dbReference type="GO" id="GO:0000981">
    <property type="term" value="F:DNA-binding transcription factor activity, RNA polymerase II-specific"/>
    <property type="evidence" value="ECO:0007669"/>
    <property type="project" value="TreeGrafter"/>
</dbReference>